<feature type="compositionally biased region" description="Polar residues" evidence="1">
    <location>
        <begin position="24"/>
        <end position="43"/>
    </location>
</feature>
<keyword evidence="3" id="KW-1185">Reference proteome</keyword>
<sequence length="384" mass="39872">MSDFMKEIVQEALRGGAGRRQEPNRGNSNEPSRQNPSVRSTSAVPGISRPNYQRDRKEQRLGAATGAVTGVAAGSVSDTALEAGLGAVTGSASGGNGRAAALSAAPVPASAGSPAAAAVQANASLPAFVSASAHAPAAVKTPASATAAASAASLTRDFIEESLAPLMRMSLVQGNSREECGADCTDTAAAPDESGMLGRSCAGLDFWYYPELRPELLGELGIRRISAKSAGIIAEGRCRPGQLFLLDGCSAISGVDVDINWKMEGGRDFQAVLTGEASSDIRNALQSMYDQCLRSGSRRIQSYIALEPSSILVKYLNISRGDAVAALEGISRYRSVALLDRALKLGMSSRVKFSIADEFVILTGERGDLSEASALLGKLIEPYA</sequence>
<dbReference type="HOGENOM" id="CLU_719327_0_0_9"/>
<dbReference type="AlphaFoldDB" id="A0A089LXK2"/>
<evidence type="ECO:0000313" key="2">
    <source>
        <dbReference type="EMBL" id="AIQ64850.1"/>
    </source>
</evidence>
<dbReference type="STRING" id="169760.PSTEL_18750"/>
<dbReference type="Proteomes" id="UP000029507">
    <property type="component" value="Chromosome"/>
</dbReference>
<dbReference type="OrthoDB" id="2988087at2"/>
<protein>
    <submittedName>
        <fullName evidence="2">Uncharacterized protein</fullName>
    </submittedName>
</protein>
<proteinExistence type="predicted"/>
<accession>A0A089LXK2</accession>
<dbReference type="KEGG" id="pste:PSTEL_18750"/>
<gene>
    <name evidence="2" type="ORF">PSTEL_18750</name>
</gene>
<dbReference type="EMBL" id="CP009286">
    <property type="protein sequence ID" value="AIQ64850.1"/>
    <property type="molecule type" value="Genomic_DNA"/>
</dbReference>
<feature type="region of interest" description="Disordered" evidence="1">
    <location>
        <begin position="12"/>
        <end position="58"/>
    </location>
</feature>
<name>A0A089LXK2_9BACL</name>
<evidence type="ECO:0000256" key="1">
    <source>
        <dbReference type="SAM" id="MobiDB-lite"/>
    </source>
</evidence>
<reference evidence="2 3" key="1">
    <citation type="submission" date="2014-08" db="EMBL/GenBank/DDBJ databases">
        <title>Comparative genomics of the Paenibacillus odorifer group.</title>
        <authorList>
            <person name="den Bakker H.C."/>
            <person name="Tsai Y.-C."/>
            <person name="Martin N."/>
            <person name="Korlach J."/>
            <person name="Wiedmann M."/>
        </authorList>
    </citation>
    <scope>NUCLEOTIDE SEQUENCE [LARGE SCALE GENOMIC DNA]</scope>
    <source>
        <strain evidence="2 3">DSM 14472</strain>
    </source>
</reference>
<organism evidence="2 3">
    <name type="scientific">Paenibacillus stellifer</name>
    <dbReference type="NCBI Taxonomy" id="169760"/>
    <lineage>
        <taxon>Bacteria</taxon>
        <taxon>Bacillati</taxon>
        <taxon>Bacillota</taxon>
        <taxon>Bacilli</taxon>
        <taxon>Bacillales</taxon>
        <taxon>Paenibacillaceae</taxon>
        <taxon>Paenibacillus</taxon>
    </lineage>
</organism>
<evidence type="ECO:0000313" key="3">
    <source>
        <dbReference type="Proteomes" id="UP000029507"/>
    </source>
</evidence>
<dbReference type="RefSeq" id="WP_038697440.1">
    <property type="nucleotide sequence ID" value="NZ_CP009286.1"/>
</dbReference>